<dbReference type="KEGG" id="llh:I41_54220"/>
<dbReference type="InterPro" id="IPR031168">
    <property type="entry name" value="G_TrmE"/>
</dbReference>
<organism evidence="2 3">
    <name type="scientific">Lacipirellula limnantheis</name>
    <dbReference type="NCBI Taxonomy" id="2528024"/>
    <lineage>
        <taxon>Bacteria</taxon>
        <taxon>Pseudomonadati</taxon>
        <taxon>Planctomycetota</taxon>
        <taxon>Planctomycetia</taxon>
        <taxon>Pirellulales</taxon>
        <taxon>Lacipirellulaceae</taxon>
        <taxon>Lacipirellula</taxon>
    </lineage>
</organism>
<dbReference type="InterPro" id="IPR005225">
    <property type="entry name" value="Small_GTP-bd"/>
</dbReference>
<dbReference type="NCBIfam" id="TIGR00231">
    <property type="entry name" value="small_GTP"/>
    <property type="match status" value="1"/>
</dbReference>
<protein>
    <submittedName>
        <fullName evidence="2">tRNA modification GTPase MnmE</fullName>
        <ecNumber evidence="2">3.6.-.-</ecNumber>
    </submittedName>
</protein>
<feature type="domain" description="TrmE-type G" evidence="1">
    <location>
        <begin position="185"/>
        <end position="347"/>
    </location>
</feature>
<evidence type="ECO:0000313" key="2">
    <source>
        <dbReference type="EMBL" id="QDT76177.1"/>
    </source>
</evidence>
<dbReference type="GO" id="GO:0030488">
    <property type="term" value="P:tRNA methylation"/>
    <property type="evidence" value="ECO:0007669"/>
    <property type="project" value="TreeGrafter"/>
</dbReference>
<dbReference type="Pfam" id="PF01926">
    <property type="entry name" value="MMR_HSR1"/>
    <property type="match status" value="1"/>
</dbReference>
<dbReference type="SUPFAM" id="SSF52540">
    <property type="entry name" value="P-loop containing nucleoside triphosphate hydrolases"/>
    <property type="match status" value="1"/>
</dbReference>
<accession>A0A517U6C2</accession>
<sequence length="388" mass="41183">MSGPVPARASLLTPVGRGAIAVVAAEGDAARTAIDASFVAANGRPILQQPPDRIAFGHWVCGAHREEVIVIRDDDGGVEVHCHGGVTAAERILTAFAGAGCEVELWPERLDRTAASKIEAEADLALARATTRRTAAILLAQRAGTLSREVSGIRGDLASSRLAAARDRIDALLARAQVGLHLTEPWRIAIAGRPNVGKSSLINALVGYQRAIVFDQPGTTRDVLTADTAIDGWPVRLVDAAGIRETEDELEAEGVRRARQQLATADLVLWVLDAWELTGDPQAVMKQEWREAHGPTAASSLILTVVNKADLLPGDASQPPTDGVQFVSARTGERLAELIELIGRRLVPAASADEAIPFTRRQIELLSAAHASVVAGRANDATAVLWKF</sequence>
<reference evidence="2 3" key="1">
    <citation type="submission" date="2019-02" db="EMBL/GenBank/DDBJ databases">
        <title>Deep-cultivation of Planctomycetes and their phenomic and genomic characterization uncovers novel biology.</title>
        <authorList>
            <person name="Wiegand S."/>
            <person name="Jogler M."/>
            <person name="Boedeker C."/>
            <person name="Pinto D."/>
            <person name="Vollmers J."/>
            <person name="Rivas-Marin E."/>
            <person name="Kohn T."/>
            <person name="Peeters S.H."/>
            <person name="Heuer A."/>
            <person name="Rast P."/>
            <person name="Oberbeckmann S."/>
            <person name="Bunk B."/>
            <person name="Jeske O."/>
            <person name="Meyerdierks A."/>
            <person name="Storesund J.E."/>
            <person name="Kallscheuer N."/>
            <person name="Luecker S."/>
            <person name="Lage O.M."/>
            <person name="Pohl T."/>
            <person name="Merkel B.J."/>
            <person name="Hornburger P."/>
            <person name="Mueller R.-W."/>
            <person name="Bruemmer F."/>
            <person name="Labrenz M."/>
            <person name="Spormann A.M."/>
            <person name="Op den Camp H."/>
            <person name="Overmann J."/>
            <person name="Amann R."/>
            <person name="Jetten M.S.M."/>
            <person name="Mascher T."/>
            <person name="Medema M.H."/>
            <person name="Devos D.P."/>
            <person name="Kaster A.-K."/>
            <person name="Ovreas L."/>
            <person name="Rohde M."/>
            <person name="Galperin M.Y."/>
            <person name="Jogler C."/>
        </authorList>
    </citation>
    <scope>NUCLEOTIDE SEQUENCE [LARGE SCALE GENOMIC DNA]</scope>
    <source>
        <strain evidence="2 3">I41</strain>
    </source>
</reference>
<dbReference type="InterPro" id="IPR027417">
    <property type="entry name" value="P-loop_NTPase"/>
</dbReference>
<dbReference type="GO" id="GO:0005829">
    <property type="term" value="C:cytosol"/>
    <property type="evidence" value="ECO:0007669"/>
    <property type="project" value="TreeGrafter"/>
</dbReference>
<evidence type="ECO:0000313" key="3">
    <source>
        <dbReference type="Proteomes" id="UP000317909"/>
    </source>
</evidence>
<dbReference type="InterPro" id="IPR006073">
    <property type="entry name" value="GTP-bd"/>
</dbReference>
<dbReference type="Gene3D" id="3.40.50.300">
    <property type="entry name" value="P-loop containing nucleotide triphosphate hydrolases"/>
    <property type="match status" value="1"/>
</dbReference>
<dbReference type="PANTHER" id="PTHR42714:SF2">
    <property type="entry name" value="TRNA MODIFICATION GTPASE GTPBP3, MITOCHONDRIAL"/>
    <property type="match status" value="1"/>
</dbReference>
<dbReference type="CDD" id="cd04164">
    <property type="entry name" value="trmE"/>
    <property type="match status" value="1"/>
</dbReference>
<dbReference type="GO" id="GO:0002098">
    <property type="term" value="P:tRNA wobble uridine modification"/>
    <property type="evidence" value="ECO:0007669"/>
    <property type="project" value="TreeGrafter"/>
</dbReference>
<dbReference type="EC" id="3.6.-.-" evidence="2"/>
<dbReference type="OrthoDB" id="9805918at2"/>
<dbReference type="EMBL" id="CP036339">
    <property type="protein sequence ID" value="QDT76177.1"/>
    <property type="molecule type" value="Genomic_DNA"/>
</dbReference>
<dbReference type="GO" id="GO:0016787">
    <property type="term" value="F:hydrolase activity"/>
    <property type="evidence" value="ECO:0007669"/>
    <property type="project" value="UniProtKB-KW"/>
</dbReference>
<dbReference type="PROSITE" id="PS51709">
    <property type="entry name" value="G_TRME"/>
    <property type="match status" value="1"/>
</dbReference>
<dbReference type="AlphaFoldDB" id="A0A517U6C2"/>
<keyword evidence="3" id="KW-1185">Reference proteome</keyword>
<keyword evidence="2" id="KW-0378">Hydrolase</keyword>
<dbReference type="PANTHER" id="PTHR42714">
    <property type="entry name" value="TRNA MODIFICATION GTPASE GTPBP3"/>
    <property type="match status" value="1"/>
</dbReference>
<gene>
    <name evidence="2" type="primary">mnmE_3</name>
    <name evidence="2" type="ORF">I41_54220</name>
</gene>
<dbReference type="SUPFAM" id="SSF103025">
    <property type="entry name" value="Folate-binding domain"/>
    <property type="match status" value="1"/>
</dbReference>
<evidence type="ECO:0000259" key="1">
    <source>
        <dbReference type="PROSITE" id="PS51709"/>
    </source>
</evidence>
<dbReference type="InterPro" id="IPR027266">
    <property type="entry name" value="TrmE/GcvT-like"/>
</dbReference>
<dbReference type="Proteomes" id="UP000317909">
    <property type="component" value="Chromosome"/>
</dbReference>
<name>A0A517U6C2_9BACT</name>
<dbReference type="Gene3D" id="3.30.1360.120">
    <property type="entry name" value="Probable tRNA modification gtpase trme, domain 1"/>
    <property type="match status" value="1"/>
</dbReference>
<proteinExistence type="predicted"/>
<dbReference type="GO" id="GO:0005525">
    <property type="term" value="F:GTP binding"/>
    <property type="evidence" value="ECO:0007669"/>
    <property type="project" value="InterPro"/>
</dbReference>